<accession>A0A976N1D6</accession>
<name>A0A976N1D6_9VIRU</name>
<organism evidence="1">
    <name type="scientific">Dipodfec virus UA06Rod_3</name>
    <dbReference type="NCBI Taxonomy" id="2929323"/>
    <lineage>
        <taxon>Viruses</taxon>
        <taxon>Monodnaviria</taxon>
        <taxon>Sangervirae</taxon>
        <taxon>Phixviricota</taxon>
        <taxon>Malgrandaviricetes</taxon>
        <taxon>Petitvirales</taxon>
        <taxon>Microviridae</taxon>
    </lineage>
</organism>
<protein>
    <submittedName>
        <fullName evidence="1">Uncharacterized protein</fullName>
    </submittedName>
</protein>
<proteinExistence type="predicted"/>
<dbReference type="EMBL" id="OM869594">
    <property type="protein sequence ID" value="UPW41422.1"/>
    <property type="molecule type" value="Genomic_DNA"/>
</dbReference>
<sequence length="166" mass="19691">MTLLKLFLVFLNQIKTIMYARRSTVKSFFPHIPVQSKFMEQNLVTQFGRYEIFPDVYHYVSDLQLMQLNEKVAQDFGSNAMFKLKDQTTPRIDRFNSELSSDQIFQTIPSRYRNTFTDVWQDLAVESQRFQNMKDSVYDLIKKDLDNRADYRDLVNSIKSSSKNDN</sequence>
<reference evidence="1" key="1">
    <citation type="submission" date="2022-02" db="EMBL/GenBank/DDBJ databases">
        <title>Towards deciphering the DNA virus diversity associated with rodent species in the families Cricetidae and Heteromyidae.</title>
        <authorList>
            <person name="Lund M."/>
            <person name="Larsen B.B."/>
            <person name="Gryseels S."/>
            <person name="Kraberger S."/>
            <person name="Rowsey D.M."/>
            <person name="Steger L."/>
            <person name="Yule K.M."/>
            <person name="Upham N.S."/>
            <person name="Worobey M."/>
            <person name="Van Doorslaer K."/>
            <person name="Varsani A."/>
        </authorList>
    </citation>
    <scope>NUCLEOTIDE SEQUENCE</scope>
    <source>
        <strain evidence="1">UA06Rod_3</strain>
    </source>
</reference>
<evidence type="ECO:0000313" key="1">
    <source>
        <dbReference type="EMBL" id="UPW41422.1"/>
    </source>
</evidence>